<dbReference type="CDD" id="cd01300">
    <property type="entry name" value="YtcJ_like"/>
    <property type="match status" value="1"/>
</dbReference>
<evidence type="ECO:0000313" key="3">
    <source>
        <dbReference type="EMBL" id="MCQ4637724.1"/>
    </source>
</evidence>
<evidence type="ECO:0000259" key="2">
    <source>
        <dbReference type="Pfam" id="PF07969"/>
    </source>
</evidence>
<dbReference type="Proteomes" id="UP001524502">
    <property type="component" value="Unassembled WGS sequence"/>
</dbReference>
<reference evidence="3 4" key="1">
    <citation type="submission" date="2022-06" db="EMBL/GenBank/DDBJ databases">
        <title>Isolation of gut microbiota from human fecal samples.</title>
        <authorList>
            <person name="Pamer E.G."/>
            <person name="Barat B."/>
            <person name="Waligurski E."/>
            <person name="Medina S."/>
            <person name="Paddock L."/>
            <person name="Mostad J."/>
        </authorList>
    </citation>
    <scope>NUCLEOTIDE SEQUENCE [LARGE SCALE GENOMIC DNA]</scope>
    <source>
        <strain evidence="3 4">SL.3.17</strain>
    </source>
</reference>
<proteinExistence type="predicted"/>
<feature type="region of interest" description="Disordered" evidence="1">
    <location>
        <begin position="160"/>
        <end position="185"/>
    </location>
</feature>
<dbReference type="RefSeq" id="WP_256132903.1">
    <property type="nucleotide sequence ID" value="NZ_JANFXK010000015.1"/>
</dbReference>
<comment type="caution">
    <text evidence="3">The sequence shown here is derived from an EMBL/GenBank/DDBJ whole genome shotgun (WGS) entry which is preliminary data.</text>
</comment>
<sequence length="541" mass="60200">MKKIFTGGTILTMAEDHDVEAVFVDGNKIAAKGTLEACKQAAEKDYEIIDLKGKCLTPGFVDPHTHPMMLGMCKIWADLSYPKVASIDDLVNALKEHAKTLPPGEPIRGYGFDQRMFKEMRHPTCEDLDRVSKDVYVQIMHTSGHCNVCNTKLLRDIGIKDDTPDPEGGSFGRDSQGRPNGPLFDSANDFLSGMDGVRPGNHGPNIHMPDTKENLMRRFEVGQGYFVRAGITTVDEVQLTKQELNTYLEARDQGKLKMRMEMSFLSNYLDDVIKLGFNSDFGDDWLTIGSIKFYSDASLLAGTANVSTGYMDSDRHHGYNYHTAEELKELLIKAHKNRLHTITHAQGDLAMEPIIEAIETAQREDPWPEAIHRIEHCGLPTEEQVKRMGEVGIYPVPQPEMNYLYGDGVVEGVGMEKAKDYSPMGWFKKYGAPLVLSSDAPVTTPNPMEAIHACVTRKTILGNVLGAEQAITLEDALKAYTINAAKAVRRSHIAGSIEVGKMADFAVLDRCPLDLAPEEYDELRNITVAETWLDGEKIYEK</sequence>
<protein>
    <submittedName>
        <fullName evidence="3">Amidohydrolase</fullName>
    </submittedName>
</protein>
<dbReference type="Gene3D" id="3.20.20.140">
    <property type="entry name" value="Metal-dependent hydrolases"/>
    <property type="match status" value="1"/>
</dbReference>
<dbReference type="Pfam" id="PF07969">
    <property type="entry name" value="Amidohydro_3"/>
    <property type="match status" value="1"/>
</dbReference>
<evidence type="ECO:0000313" key="4">
    <source>
        <dbReference type="Proteomes" id="UP001524502"/>
    </source>
</evidence>
<dbReference type="PANTHER" id="PTHR22642">
    <property type="entry name" value="IMIDAZOLONEPROPIONASE"/>
    <property type="match status" value="1"/>
</dbReference>
<feature type="domain" description="Amidohydrolase 3" evidence="2">
    <location>
        <begin position="47"/>
        <end position="539"/>
    </location>
</feature>
<dbReference type="EMBL" id="JANFXK010000015">
    <property type="protein sequence ID" value="MCQ4637724.1"/>
    <property type="molecule type" value="Genomic_DNA"/>
</dbReference>
<dbReference type="Gene3D" id="2.30.40.10">
    <property type="entry name" value="Urease, subunit C, domain 1"/>
    <property type="match status" value="1"/>
</dbReference>
<dbReference type="InterPro" id="IPR033932">
    <property type="entry name" value="YtcJ-like"/>
</dbReference>
<dbReference type="SUPFAM" id="SSF51338">
    <property type="entry name" value="Composite domain of metallo-dependent hydrolases"/>
    <property type="match status" value="1"/>
</dbReference>
<accession>A0ABT1RR96</accession>
<dbReference type="InterPro" id="IPR032466">
    <property type="entry name" value="Metal_Hydrolase"/>
</dbReference>
<dbReference type="Gene3D" id="3.10.310.70">
    <property type="match status" value="1"/>
</dbReference>
<dbReference type="PANTHER" id="PTHR22642:SF2">
    <property type="entry name" value="PROTEIN LONG AFTER FAR-RED 3"/>
    <property type="match status" value="1"/>
</dbReference>
<evidence type="ECO:0000256" key="1">
    <source>
        <dbReference type="SAM" id="MobiDB-lite"/>
    </source>
</evidence>
<keyword evidence="4" id="KW-1185">Reference proteome</keyword>
<organism evidence="3 4">
    <name type="scientific">Anaerovorax odorimutans</name>
    <dbReference type="NCBI Taxonomy" id="109327"/>
    <lineage>
        <taxon>Bacteria</taxon>
        <taxon>Bacillati</taxon>
        <taxon>Bacillota</taxon>
        <taxon>Clostridia</taxon>
        <taxon>Peptostreptococcales</taxon>
        <taxon>Anaerovoracaceae</taxon>
        <taxon>Anaerovorax</taxon>
    </lineage>
</organism>
<gene>
    <name evidence="3" type="ORF">NE619_13400</name>
</gene>
<dbReference type="InterPro" id="IPR011059">
    <property type="entry name" value="Metal-dep_hydrolase_composite"/>
</dbReference>
<dbReference type="InterPro" id="IPR013108">
    <property type="entry name" value="Amidohydro_3"/>
</dbReference>
<dbReference type="SUPFAM" id="SSF51556">
    <property type="entry name" value="Metallo-dependent hydrolases"/>
    <property type="match status" value="1"/>
</dbReference>
<name>A0ABT1RR96_9FIRM</name>